<dbReference type="HOGENOM" id="CLU_094882_0_0_10"/>
<reference evidence="5 6" key="1">
    <citation type="submission" date="2008-06" db="EMBL/GenBank/DDBJ databases">
        <title>Complete sequence of Chloroherpeton thalassium ATCC 35110.</title>
        <authorList>
            <consortium name="US DOE Joint Genome Institute"/>
            <person name="Lucas S."/>
            <person name="Copeland A."/>
            <person name="Lapidus A."/>
            <person name="Glavina del Rio T."/>
            <person name="Dalin E."/>
            <person name="Tice H."/>
            <person name="Bruce D."/>
            <person name="Goodwin L."/>
            <person name="Pitluck S."/>
            <person name="Schmutz J."/>
            <person name="Larimer F."/>
            <person name="Land M."/>
            <person name="Hauser L."/>
            <person name="Kyrpides N."/>
            <person name="Mikhailova N."/>
            <person name="Liu Z."/>
            <person name="Li T."/>
            <person name="Zhao F."/>
            <person name="Overmann J."/>
            <person name="Bryant D.A."/>
            <person name="Richardson P."/>
        </authorList>
    </citation>
    <scope>NUCLEOTIDE SEQUENCE [LARGE SCALE GENOMIC DNA]</scope>
    <source>
        <strain evidence="6">ATCC 35110 / GB-78</strain>
    </source>
</reference>
<dbReference type="KEGG" id="cts:Ctha_1929"/>
<dbReference type="EMBL" id="CP001100">
    <property type="protein sequence ID" value="ACF14383.1"/>
    <property type="molecule type" value="Genomic_DNA"/>
</dbReference>
<dbReference type="eggNOG" id="COG1366">
    <property type="taxonomic scope" value="Bacteria"/>
</dbReference>
<accession>B3QUD4</accession>
<dbReference type="OrthoDB" id="9796110at2"/>
<evidence type="ECO:0000256" key="3">
    <source>
        <dbReference type="SAM" id="MobiDB-lite"/>
    </source>
</evidence>
<organism evidence="5 6">
    <name type="scientific">Chloroherpeton thalassium (strain ATCC 35110 / GB-78)</name>
    <dbReference type="NCBI Taxonomy" id="517418"/>
    <lineage>
        <taxon>Bacteria</taxon>
        <taxon>Pseudomonadati</taxon>
        <taxon>Chlorobiota</taxon>
        <taxon>Chlorobiia</taxon>
        <taxon>Chlorobiales</taxon>
        <taxon>Chloroherpetonaceae</taxon>
        <taxon>Chloroherpeton</taxon>
    </lineage>
</organism>
<feature type="region of interest" description="Disordered" evidence="3">
    <location>
        <begin position="114"/>
        <end position="234"/>
    </location>
</feature>
<dbReference type="GO" id="GO:0043856">
    <property type="term" value="F:anti-sigma factor antagonist activity"/>
    <property type="evidence" value="ECO:0007669"/>
    <property type="project" value="InterPro"/>
</dbReference>
<dbReference type="InterPro" id="IPR003658">
    <property type="entry name" value="Anti-sigma_ant"/>
</dbReference>
<dbReference type="NCBIfam" id="TIGR00377">
    <property type="entry name" value="ant_ant_sig"/>
    <property type="match status" value="1"/>
</dbReference>
<keyword evidence="6" id="KW-1185">Reference proteome</keyword>
<dbReference type="InterPro" id="IPR036513">
    <property type="entry name" value="STAS_dom_sf"/>
</dbReference>
<dbReference type="Gene3D" id="3.30.750.24">
    <property type="entry name" value="STAS domain"/>
    <property type="match status" value="1"/>
</dbReference>
<proteinExistence type="inferred from homology"/>
<dbReference type="AlphaFoldDB" id="B3QUD4"/>
<dbReference type="CDD" id="cd07043">
    <property type="entry name" value="STAS_anti-anti-sigma_factors"/>
    <property type="match status" value="1"/>
</dbReference>
<feature type="domain" description="STAS" evidence="4">
    <location>
        <begin position="21"/>
        <end position="112"/>
    </location>
</feature>
<evidence type="ECO:0000256" key="1">
    <source>
        <dbReference type="ARBA" id="ARBA00009013"/>
    </source>
</evidence>
<dbReference type="STRING" id="517418.Ctha_1929"/>
<feature type="compositionally biased region" description="Basic residues" evidence="3">
    <location>
        <begin position="207"/>
        <end position="234"/>
    </location>
</feature>
<protein>
    <recommendedName>
        <fullName evidence="2">Anti-sigma factor antagonist</fullName>
    </recommendedName>
</protein>
<comment type="similarity">
    <text evidence="1 2">Belongs to the anti-sigma-factor antagonist family.</text>
</comment>
<sequence>MKFTVETKKELTVFKLHEKRLDASIAPELKSEFVVLIEAEDKKYLIIDLSQVDAIDSSGIGALLMAHRQTADHNGFAAYVGVKNKVRDLLKMTGLDKQLYIFSSLQEALNSIEAVDTEDQENEVETASAKKSRRSNDEDEDDFLSDIPNIDDIDEESFVGEALDESSFETEEEIDDRDNDRDDTEDDDDEEMDDYDIDEEPEEDKKQKKKPTKSTEKTKKKTQSPTKKARKKAE</sequence>
<dbReference type="RefSeq" id="WP_012500467.1">
    <property type="nucleotide sequence ID" value="NC_011026.1"/>
</dbReference>
<dbReference type="PROSITE" id="PS50801">
    <property type="entry name" value="STAS"/>
    <property type="match status" value="1"/>
</dbReference>
<dbReference type="SUPFAM" id="SSF52091">
    <property type="entry name" value="SpoIIaa-like"/>
    <property type="match status" value="1"/>
</dbReference>
<dbReference type="Pfam" id="PF01740">
    <property type="entry name" value="STAS"/>
    <property type="match status" value="1"/>
</dbReference>
<name>B3QUD4_CHLT3</name>
<dbReference type="Proteomes" id="UP000001208">
    <property type="component" value="Chromosome"/>
</dbReference>
<gene>
    <name evidence="5" type="ordered locus">Ctha_1929</name>
</gene>
<evidence type="ECO:0000259" key="4">
    <source>
        <dbReference type="PROSITE" id="PS50801"/>
    </source>
</evidence>
<feature type="compositionally biased region" description="Acidic residues" evidence="3">
    <location>
        <begin position="137"/>
        <end position="202"/>
    </location>
</feature>
<evidence type="ECO:0000256" key="2">
    <source>
        <dbReference type="RuleBase" id="RU003749"/>
    </source>
</evidence>
<feature type="compositionally biased region" description="Acidic residues" evidence="3">
    <location>
        <begin position="115"/>
        <end position="124"/>
    </location>
</feature>
<evidence type="ECO:0000313" key="6">
    <source>
        <dbReference type="Proteomes" id="UP000001208"/>
    </source>
</evidence>
<evidence type="ECO:0000313" key="5">
    <source>
        <dbReference type="EMBL" id="ACF14383.1"/>
    </source>
</evidence>
<dbReference type="InterPro" id="IPR002645">
    <property type="entry name" value="STAS_dom"/>
</dbReference>
<dbReference type="PANTHER" id="PTHR33495">
    <property type="entry name" value="ANTI-SIGMA FACTOR ANTAGONIST TM_1081-RELATED-RELATED"/>
    <property type="match status" value="1"/>
</dbReference>